<protein>
    <submittedName>
        <fullName evidence="2">Uncharacterized protein</fullName>
    </submittedName>
</protein>
<organism evidence="2 3">
    <name type="scientific">Raoultella planticola</name>
    <name type="common">Klebsiella planticola</name>
    <dbReference type="NCBI Taxonomy" id="575"/>
    <lineage>
        <taxon>Bacteria</taxon>
        <taxon>Pseudomonadati</taxon>
        <taxon>Pseudomonadota</taxon>
        <taxon>Gammaproteobacteria</taxon>
        <taxon>Enterobacterales</taxon>
        <taxon>Enterobacteriaceae</taxon>
        <taxon>Klebsiella/Raoultella group</taxon>
        <taxon>Raoultella</taxon>
    </lineage>
</organism>
<evidence type="ECO:0000313" key="3">
    <source>
        <dbReference type="Proteomes" id="UP000288843"/>
    </source>
</evidence>
<name>A0A443VEP1_RAOPL</name>
<evidence type="ECO:0000313" key="2">
    <source>
        <dbReference type="EMBL" id="RWT15392.1"/>
    </source>
</evidence>
<gene>
    <name evidence="2" type="ORF">DN603_27945</name>
</gene>
<accession>A0A443VEP1</accession>
<dbReference type="AlphaFoldDB" id="A0A443VEP1"/>
<comment type="caution">
    <text evidence="2">The sequence shown here is derived from an EMBL/GenBank/DDBJ whole genome shotgun (WGS) entry which is preliminary data.</text>
</comment>
<evidence type="ECO:0000256" key="1">
    <source>
        <dbReference type="SAM" id="MobiDB-lite"/>
    </source>
</evidence>
<feature type="region of interest" description="Disordered" evidence="1">
    <location>
        <begin position="1"/>
        <end position="27"/>
    </location>
</feature>
<sequence length="76" mass="8490">MRIGRHHIGQAPRGDSPSAEGIADENGHSVFEISERVRVCSGWGKLVQPVWTRTARNNRSVQVVREDCAHCPGLKW</sequence>
<dbReference type="Proteomes" id="UP000288843">
    <property type="component" value="Unassembled WGS sequence"/>
</dbReference>
<proteinExistence type="predicted"/>
<reference evidence="2 3" key="1">
    <citation type="submission" date="2018-06" db="EMBL/GenBank/DDBJ databases">
        <title>Carbapenemase-producing Enterobacteriaceae present in wastewater treatment plant effluent and nearby surface waters in the US.</title>
        <authorList>
            <person name="Mathys D.A."/>
            <person name="Mollenkopf D.F."/>
            <person name="Feicht S.M."/>
            <person name="Adams R.J."/>
            <person name="Albers A.L."/>
            <person name="Stuever D.M."/>
            <person name="Daniels J.B."/>
            <person name="Wittum T.E."/>
        </authorList>
    </citation>
    <scope>NUCLEOTIDE SEQUENCE [LARGE SCALE GENOMIC DNA]</scope>
    <source>
        <strain evidence="2 3">GEO_47_Down_B</strain>
    </source>
</reference>
<dbReference type="EMBL" id="QKOX01000048">
    <property type="protein sequence ID" value="RWT15392.1"/>
    <property type="molecule type" value="Genomic_DNA"/>
</dbReference>